<dbReference type="InterPro" id="IPR014017">
    <property type="entry name" value="DNA_helicase_UvrD-like_C"/>
</dbReference>
<dbReference type="Gene3D" id="1.10.274.50">
    <property type="match status" value="1"/>
</dbReference>
<dbReference type="GO" id="GO:0005829">
    <property type="term" value="C:cytosol"/>
    <property type="evidence" value="ECO:0007669"/>
    <property type="project" value="TreeGrafter"/>
</dbReference>
<sequence length="1267" mass="145546">MTDTQLPIRPSDSHFTTGQWQAIYDSGSNILVSASAGSGKTTVLVQRVIEKIKSGLNIDELLIVTYTEAAAKEMKERLVSAVQKAIHEENHDASQQQHLINQLSKIPTAPVSTLHAFCLKVIRKYYYLLEIDPVFRLLTDETEVTLLKEEVWEGLREQLYSQAPEWFYPLTENFSGDRNDDGLTRMVFSLYEFSRANPNPNQWLDDLENLYETTDNLGDLPLYQTYLKANLVSEFVDAINRGREAITSIEGEPALEKPLTLLREENAWLEQLYELLLADQLEDVYQLLQSISYKTYSGPRGKDIDPAIKEAFEGTKAYRNQNKELVVNLTKGLFATAPSEQLEILAKSKEYVHHLAVITKQFAQKYLERKQEKNSLDFNDLEHLTLQILTEKDPSDGTYGPSVASDYYRGQFKEVLVDEYQDINQLQETILSWLRSDNEAQGNFFMVGDVKQSIYSFRLADPTLFIKKYNDYATEKGGRRIVLAENFRSRAEVLSFTNFIFRQVMNESVGQLAYDNEARLINGFTGFPSSPNYQTELLIYENGVANDEDTVMSENETTTQEDTSIESDDFTIDDKTEGEVRLIVKKIRELQSNGFQVYDKKAKQLRALDYRDIVILTPTKKNNLVLLDLFKELGVPLHVNDTQNYFQATEVKIMLAVLTIIDNPHQDIPLVSVLRSPIVGLKENDLAVIRTTVPNGNYYHAVQTIVKEQELEVDQGLRETLIRFEESLTKWRETARRVKLVDLIWMVFQETGLLDYVAGLPSGKQRQANLHALYDRAMKYEESSFKGLFQFVRFIEKMQQKDKDLAEPNAVGEEENAVRVMTIHASKGLEFPVVFIMDLNRQFNMMDLRNRYVFDEKLGIGVKYLDSLTRLESVTLPYHIISQEKRKKLLAEEMRKLYVGLTRAEEKLFLVGSYESQEKAWKRWVLAADNTLETINDNLRLQAKSLFDWIGMSLVRHESLKEQVSEQTDEVTTLFNDEDARFSVSFYDLNTLQSEAASSEVVTDVNDLPQVVTEPELIEAAKELLDYRYQHQAALKTASYQSVSEIKRVFSDPDDRQLLPIDFTASQRMGANRFVESEFVKPKFVQTVNQVSYAEIGTATHLVLQSLDLTGTITEESINQVIDQLIVNKALEVEVAKRINRANLVAFFQTPFGEFLHQHAQQTYREQPFSMLLPASEIYQEFPENQDDHVLIHGIIDGYVETDDELILFDFKTDYIDVHQKQVAIEKLKQKYQGQLYLYKKALEAEKKRPVTSVKLVLLATQDVVDS</sequence>
<comment type="function">
    <text evidence="13">The heterodimer acts as both an ATP-dependent DNA helicase and an ATP-dependent, dual-direction single-stranded exonuclease. Recognizes the chi site generating a DNA molecule suitable for the initiation of homologous recombination. The AddA nuclease domain is required for chi fragment generation; this subunit has the helicase and 3' -&gt; 5' nuclease activities.</text>
</comment>
<comment type="similarity">
    <text evidence="13">Belongs to the helicase family. AddA subfamily.</text>
</comment>
<evidence type="ECO:0000256" key="12">
    <source>
        <dbReference type="ARBA" id="ARBA00048988"/>
    </source>
</evidence>
<dbReference type="EC" id="5.6.2.4" evidence="13"/>
<evidence type="ECO:0000256" key="3">
    <source>
        <dbReference type="ARBA" id="ARBA00022763"/>
    </source>
</evidence>
<evidence type="ECO:0000256" key="2">
    <source>
        <dbReference type="ARBA" id="ARBA00022741"/>
    </source>
</evidence>
<keyword evidence="1 13" id="KW-0540">Nuclease</keyword>
<dbReference type="Pfam" id="PF00580">
    <property type="entry name" value="UvrD-helicase"/>
    <property type="match status" value="1"/>
</dbReference>
<dbReference type="GO" id="GO:0016887">
    <property type="term" value="F:ATP hydrolysis activity"/>
    <property type="evidence" value="ECO:0007669"/>
    <property type="project" value="RHEA"/>
</dbReference>
<proteinExistence type="inferred from homology"/>
<dbReference type="InterPro" id="IPR011335">
    <property type="entry name" value="Restrct_endonuc-II-like"/>
</dbReference>
<dbReference type="InterPro" id="IPR027417">
    <property type="entry name" value="P-loop_NTPase"/>
</dbReference>
<dbReference type="InterPro" id="IPR038726">
    <property type="entry name" value="PDDEXK_AddAB-type"/>
</dbReference>
<dbReference type="EMBL" id="CP039712">
    <property type="protein sequence ID" value="QCI86226.1"/>
    <property type="molecule type" value="Genomic_DNA"/>
</dbReference>
<dbReference type="Gene3D" id="3.90.320.10">
    <property type="match status" value="1"/>
</dbReference>
<dbReference type="PANTHER" id="PTHR11070">
    <property type="entry name" value="UVRD / RECB / PCRA DNA HELICASE FAMILY MEMBER"/>
    <property type="match status" value="1"/>
</dbReference>
<dbReference type="GO" id="GO:0008408">
    <property type="term" value="F:3'-5' exonuclease activity"/>
    <property type="evidence" value="ECO:0007669"/>
    <property type="project" value="UniProtKB-UniRule"/>
</dbReference>
<dbReference type="InterPro" id="IPR011604">
    <property type="entry name" value="PDDEXK-like_dom_sf"/>
</dbReference>
<comment type="subunit">
    <text evidence="13">Heterodimer of AddA and AddB/RexB.</text>
</comment>
<keyword evidence="8 13" id="KW-0238">DNA-binding</keyword>
<gene>
    <name evidence="13 14" type="primary">addA</name>
    <name evidence="14" type="ORF">FA707_04280</name>
</gene>
<dbReference type="PROSITE" id="PS51217">
    <property type="entry name" value="UVRD_HELICASE_CTER"/>
    <property type="match status" value="1"/>
</dbReference>
<dbReference type="SUPFAM" id="SSF52980">
    <property type="entry name" value="Restriction endonuclease-like"/>
    <property type="match status" value="1"/>
</dbReference>
<dbReference type="OrthoDB" id="9810135at2"/>
<dbReference type="AlphaFoldDB" id="A0A4D7CW40"/>
<dbReference type="Pfam" id="PF13361">
    <property type="entry name" value="UvrD_C"/>
    <property type="match status" value="1"/>
</dbReference>
<dbReference type="EC" id="3.1.-.-" evidence="13"/>
<evidence type="ECO:0000313" key="14">
    <source>
        <dbReference type="EMBL" id="QCI86226.1"/>
    </source>
</evidence>
<evidence type="ECO:0000256" key="1">
    <source>
        <dbReference type="ARBA" id="ARBA00022722"/>
    </source>
</evidence>
<dbReference type="GO" id="GO:0033202">
    <property type="term" value="C:DNA helicase complex"/>
    <property type="evidence" value="ECO:0007669"/>
    <property type="project" value="TreeGrafter"/>
</dbReference>
<dbReference type="GO" id="GO:0000724">
    <property type="term" value="P:double-strand break repair via homologous recombination"/>
    <property type="evidence" value="ECO:0007669"/>
    <property type="project" value="UniProtKB-UniRule"/>
</dbReference>
<keyword evidence="2 13" id="KW-0547">Nucleotide-binding</keyword>
<dbReference type="GO" id="GO:0005524">
    <property type="term" value="F:ATP binding"/>
    <property type="evidence" value="ECO:0007669"/>
    <property type="project" value="UniProtKB-UniRule"/>
</dbReference>
<evidence type="ECO:0000256" key="11">
    <source>
        <dbReference type="ARBA" id="ARBA00034617"/>
    </source>
</evidence>
<dbReference type="KEGG" id="vao:FA707_04280"/>
<dbReference type="CDD" id="cd17932">
    <property type="entry name" value="DEXQc_UvrD"/>
    <property type="match status" value="1"/>
</dbReference>
<reference evidence="14 15" key="1">
    <citation type="submission" date="2019-04" db="EMBL/GenBank/DDBJ databases">
        <title>Vagococcus sp. nov., isolated from faeces of yaks (Bos grunniens).</title>
        <authorList>
            <person name="Ge Y."/>
        </authorList>
    </citation>
    <scope>NUCLEOTIDE SEQUENCE [LARGE SCALE GENOMIC DNA]</scope>
    <source>
        <strain evidence="14 15">MN-17</strain>
    </source>
</reference>
<dbReference type="InterPro" id="IPR014016">
    <property type="entry name" value="UvrD-like_ATP-bd"/>
</dbReference>
<evidence type="ECO:0000256" key="4">
    <source>
        <dbReference type="ARBA" id="ARBA00022801"/>
    </source>
</evidence>
<keyword evidence="10 13" id="KW-0413">Isomerase</keyword>
<keyword evidence="9 13" id="KW-0234">DNA repair</keyword>
<dbReference type="RefSeq" id="WP_136953061.1">
    <property type="nucleotide sequence ID" value="NZ_CP039712.1"/>
</dbReference>
<dbReference type="InterPro" id="IPR014152">
    <property type="entry name" value="AddA"/>
</dbReference>
<comment type="cofactor">
    <cofactor evidence="13">
        <name>Mg(2+)</name>
        <dbReference type="ChEBI" id="CHEBI:18420"/>
    </cofactor>
</comment>
<dbReference type="InterPro" id="IPR000212">
    <property type="entry name" value="DNA_helicase_UvrD/REP"/>
</dbReference>
<evidence type="ECO:0000256" key="7">
    <source>
        <dbReference type="ARBA" id="ARBA00022840"/>
    </source>
</evidence>
<evidence type="ECO:0000256" key="6">
    <source>
        <dbReference type="ARBA" id="ARBA00022839"/>
    </source>
</evidence>
<keyword evidence="7 13" id="KW-0067">ATP-binding</keyword>
<dbReference type="CDD" id="cd18807">
    <property type="entry name" value="SF1_C_UvrD"/>
    <property type="match status" value="1"/>
</dbReference>
<dbReference type="Pfam" id="PF12705">
    <property type="entry name" value="PDDEXK_1"/>
    <property type="match status" value="1"/>
</dbReference>
<keyword evidence="6 13" id="KW-0269">Exonuclease</keyword>
<dbReference type="PROSITE" id="PS51198">
    <property type="entry name" value="UVRD_HELICASE_ATP_BIND"/>
    <property type="match status" value="1"/>
</dbReference>
<dbReference type="NCBIfam" id="TIGR02785">
    <property type="entry name" value="addA_Gpos"/>
    <property type="match status" value="1"/>
</dbReference>
<dbReference type="Gene3D" id="3.40.50.300">
    <property type="entry name" value="P-loop containing nucleotide triphosphate hydrolases"/>
    <property type="match status" value="4"/>
</dbReference>
<keyword evidence="3 13" id="KW-0227">DNA damage</keyword>
<dbReference type="PANTHER" id="PTHR11070:SF48">
    <property type="entry name" value="ATP-DEPENDENT HELICASE_NUCLEASE SUBUNIT A"/>
    <property type="match status" value="1"/>
</dbReference>
<dbReference type="GO" id="GO:0003690">
    <property type="term" value="F:double-stranded DNA binding"/>
    <property type="evidence" value="ECO:0007669"/>
    <property type="project" value="UniProtKB-UniRule"/>
</dbReference>
<keyword evidence="15" id="KW-1185">Reference proteome</keyword>
<organism evidence="14 15">
    <name type="scientific">Vagococcus zengguangii</name>
    <dbReference type="NCBI Taxonomy" id="2571750"/>
    <lineage>
        <taxon>Bacteria</taxon>
        <taxon>Bacillati</taxon>
        <taxon>Bacillota</taxon>
        <taxon>Bacilli</taxon>
        <taxon>Lactobacillales</taxon>
        <taxon>Enterococcaceae</taxon>
        <taxon>Vagococcus</taxon>
    </lineage>
</organism>
<accession>A0A4D7CW40</accession>
<dbReference type="SUPFAM" id="SSF52540">
    <property type="entry name" value="P-loop containing nucleoside triphosphate hydrolases"/>
    <property type="match status" value="1"/>
</dbReference>
<evidence type="ECO:0000256" key="5">
    <source>
        <dbReference type="ARBA" id="ARBA00022806"/>
    </source>
</evidence>
<name>A0A4D7CW40_9ENTE</name>
<evidence type="ECO:0000256" key="13">
    <source>
        <dbReference type="HAMAP-Rule" id="MF_01451"/>
    </source>
</evidence>
<keyword evidence="4 13" id="KW-0378">Hydrolase</keyword>
<protein>
    <recommendedName>
        <fullName evidence="13">ATP-dependent helicase/nuclease subunit A</fullName>
        <ecNumber evidence="13">3.1.-.-</ecNumber>
        <ecNumber evidence="13">5.6.2.4</ecNumber>
    </recommendedName>
    <alternativeName>
        <fullName evidence="13">ATP-dependent helicase/nuclease AddA</fullName>
    </alternativeName>
    <alternativeName>
        <fullName evidence="13">DNA 3'-5' helicase AddA</fullName>
    </alternativeName>
</protein>
<comment type="catalytic activity">
    <reaction evidence="12 13">
        <text>ATP + H2O = ADP + phosphate + H(+)</text>
        <dbReference type="Rhea" id="RHEA:13065"/>
        <dbReference type="ChEBI" id="CHEBI:15377"/>
        <dbReference type="ChEBI" id="CHEBI:15378"/>
        <dbReference type="ChEBI" id="CHEBI:30616"/>
        <dbReference type="ChEBI" id="CHEBI:43474"/>
        <dbReference type="ChEBI" id="CHEBI:456216"/>
        <dbReference type="EC" id="5.6.2.4"/>
    </reaction>
</comment>
<dbReference type="HAMAP" id="MF_01451">
    <property type="entry name" value="AddA"/>
    <property type="match status" value="1"/>
</dbReference>
<evidence type="ECO:0000256" key="10">
    <source>
        <dbReference type="ARBA" id="ARBA00023235"/>
    </source>
</evidence>
<evidence type="ECO:0000313" key="15">
    <source>
        <dbReference type="Proteomes" id="UP000298615"/>
    </source>
</evidence>
<dbReference type="Proteomes" id="UP000298615">
    <property type="component" value="Chromosome"/>
</dbReference>
<dbReference type="GO" id="GO:0043138">
    <property type="term" value="F:3'-5' DNA helicase activity"/>
    <property type="evidence" value="ECO:0007669"/>
    <property type="project" value="UniProtKB-UniRule"/>
</dbReference>
<evidence type="ECO:0000256" key="9">
    <source>
        <dbReference type="ARBA" id="ARBA00023204"/>
    </source>
</evidence>
<comment type="catalytic activity">
    <reaction evidence="11 13">
        <text>Couples ATP hydrolysis with the unwinding of duplex DNA by translocating in the 3'-5' direction.</text>
        <dbReference type="EC" id="5.6.2.4"/>
    </reaction>
</comment>
<keyword evidence="5 13" id="KW-0347">Helicase</keyword>
<evidence type="ECO:0000256" key="8">
    <source>
        <dbReference type="ARBA" id="ARBA00023125"/>
    </source>
</evidence>